<dbReference type="Proteomes" id="UP001457282">
    <property type="component" value="Unassembled WGS sequence"/>
</dbReference>
<dbReference type="AlphaFoldDB" id="A0AAW1YA31"/>
<name>A0AAW1YA31_RUBAR</name>
<comment type="caution">
    <text evidence="2">The sequence shown here is derived from an EMBL/GenBank/DDBJ whole genome shotgun (WGS) entry which is preliminary data.</text>
</comment>
<evidence type="ECO:0000313" key="3">
    <source>
        <dbReference type="Proteomes" id="UP001457282"/>
    </source>
</evidence>
<dbReference type="PANTHER" id="PTHR33739">
    <property type="entry name" value="OS07G0681500 PROTEIN"/>
    <property type="match status" value="1"/>
</dbReference>
<sequence length="521" mass="58306">MIVPDWSHRQRALLVLAEVVISLMPGIPVSFESATGFSPVEVLLFLNLTIATITQLHIVFVDQVLEEKVTHTIAMRAPEGLRHLSLSHSHQSLRIHQKSVMFFLYREESNLHDGGCPYSNLRVISGTRCSNSPSQPRTRTVTRSSGRFSSAPVSIPPAVPLPSVELAHLLVSHICWGNHVPITWKFLEKALTVKIVPPMLVLALLSTKVVPNRHIHPAAYRLYMELLKRHSLLFASQLNGPNFQKIIKSIDDVLQLSQQYGLPVCEPGVLLVEFVFSIIWQLLDASLDDERLLELTPDKSSRWPIRPQDMEIDGPDSFNEREAVHWGGFMQQLQVLGAHSSVLRTLQHITPESLQQLTSDTRRLLTREAKTISRQEFHAVLSFGSLMSSACQSHGASSSGFWLPIDLFLEDAMDGSEVRELSAIETLTGLVKALQAVNGTTWQNAFLGLWISALRLIQRERDPSEGPVPRLDTCLCMLLSITTLAVTNIIEEEEAELLKEFERDLTNQGKEKQAWESVAGI</sequence>
<dbReference type="GO" id="GO:2000762">
    <property type="term" value="P:regulation of phenylpropanoid metabolic process"/>
    <property type="evidence" value="ECO:0007669"/>
    <property type="project" value="InterPro"/>
</dbReference>
<protein>
    <submittedName>
        <fullName evidence="2">Uncharacterized protein</fullName>
    </submittedName>
</protein>
<evidence type="ECO:0000256" key="1">
    <source>
        <dbReference type="SAM" id="Phobius"/>
    </source>
</evidence>
<dbReference type="EMBL" id="JBEDUW010000002">
    <property type="protein sequence ID" value="KAK9945385.1"/>
    <property type="molecule type" value="Genomic_DNA"/>
</dbReference>
<feature type="transmembrane region" description="Helical" evidence="1">
    <location>
        <begin position="12"/>
        <end position="31"/>
    </location>
</feature>
<evidence type="ECO:0000313" key="2">
    <source>
        <dbReference type="EMBL" id="KAK9945385.1"/>
    </source>
</evidence>
<accession>A0AAW1YA31</accession>
<proteinExistence type="predicted"/>
<keyword evidence="3" id="KW-1185">Reference proteome</keyword>
<keyword evidence="1" id="KW-0472">Membrane</keyword>
<keyword evidence="1" id="KW-0812">Transmembrane</keyword>
<dbReference type="PANTHER" id="PTHR33739:SF7">
    <property type="entry name" value="MEDIATOR OF RNA POLYMERASE II TRANSCRIPTION SUBUNIT 33B"/>
    <property type="match status" value="1"/>
</dbReference>
<dbReference type="InterPro" id="IPR039638">
    <property type="entry name" value="MED33A/B"/>
</dbReference>
<dbReference type="GO" id="GO:0016592">
    <property type="term" value="C:mediator complex"/>
    <property type="evidence" value="ECO:0007669"/>
    <property type="project" value="InterPro"/>
</dbReference>
<reference evidence="2 3" key="1">
    <citation type="journal article" date="2023" name="G3 (Bethesda)">
        <title>A chromosome-length genome assembly and annotation of blackberry (Rubus argutus, cv. 'Hillquist').</title>
        <authorList>
            <person name="Bruna T."/>
            <person name="Aryal R."/>
            <person name="Dudchenko O."/>
            <person name="Sargent D.J."/>
            <person name="Mead D."/>
            <person name="Buti M."/>
            <person name="Cavallini A."/>
            <person name="Hytonen T."/>
            <person name="Andres J."/>
            <person name="Pham M."/>
            <person name="Weisz D."/>
            <person name="Mascagni F."/>
            <person name="Usai G."/>
            <person name="Natali L."/>
            <person name="Bassil N."/>
            <person name="Fernandez G.E."/>
            <person name="Lomsadze A."/>
            <person name="Armour M."/>
            <person name="Olukolu B."/>
            <person name="Poorten T."/>
            <person name="Britton C."/>
            <person name="Davik J."/>
            <person name="Ashrafi H."/>
            <person name="Aiden E.L."/>
            <person name="Borodovsky M."/>
            <person name="Worthington M."/>
        </authorList>
    </citation>
    <scope>NUCLEOTIDE SEQUENCE [LARGE SCALE GENOMIC DNA]</scope>
    <source>
        <strain evidence="2">PI 553951</strain>
    </source>
</reference>
<gene>
    <name evidence="2" type="ORF">M0R45_010905</name>
</gene>
<keyword evidence="1" id="KW-1133">Transmembrane helix</keyword>
<organism evidence="2 3">
    <name type="scientific">Rubus argutus</name>
    <name type="common">Southern blackberry</name>
    <dbReference type="NCBI Taxonomy" id="59490"/>
    <lineage>
        <taxon>Eukaryota</taxon>
        <taxon>Viridiplantae</taxon>
        <taxon>Streptophyta</taxon>
        <taxon>Embryophyta</taxon>
        <taxon>Tracheophyta</taxon>
        <taxon>Spermatophyta</taxon>
        <taxon>Magnoliopsida</taxon>
        <taxon>eudicotyledons</taxon>
        <taxon>Gunneridae</taxon>
        <taxon>Pentapetalae</taxon>
        <taxon>rosids</taxon>
        <taxon>fabids</taxon>
        <taxon>Rosales</taxon>
        <taxon>Rosaceae</taxon>
        <taxon>Rosoideae</taxon>
        <taxon>Rosoideae incertae sedis</taxon>
        <taxon>Rubus</taxon>
    </lineage>
</organism>